<keyword evidence="1" id="KW-0378">Hydrolase</keyword>
<accession>A0A2S0M931</accession>
<dbReference type="PANTHER" id="PTHR10000">
    <property type="entry name" value="PHOSPHOSERINE PHOSPHATASE"/>
    <property type="match status" value="1"/>
</dbReference>
<gene>
    <name evidence="1" type="ORF">C6Y28_10170</name>
</gene>
<dbReference type="PANTHER" id="PTHR10000:SF8">
    <property type="entry name" value="HAD SUPERFAMILY HYDROLASE-LIKE, TYPE 3"/>
    <property type="match status" value="1"/>
</dbReference>
<dbReference type="AlphaFoldDB" id="A0A2S0M931"/>
<proteinExistence type="predicted"/>
<dbReference type="Proteomes" id="UP000238358">
    <property type="component" value="Chromosome"/>
</dbReference>
<dbReference type="SFLD" id="SFLDG01140">
    <property type="entry name" value="C2.B:_Phosphomannomutase_and_P"/>
    <property type="match status" value="1"/>
</dbReference>
<dbReference type="SUPFAM" id="SSF56784">
    <property type="entry name" value="HAD-like"/>
    <property type="match status" value="1"/>
</dbReference>
<dbReference type="NCBIfam" id="TIGR00099">
    <property type="entry name" value="Cof-subfamily"/>
    <property type="match status" value="1"/>
</dbReference>
<dbReference type="Gene3D" id="3.40.50.1000">
    <property type="entry name" value="HAD superfamily/HAD-like"/>
    <property type="match status" value="1"/>
</dbReference>
<dbReference type="CDD" id="cd07516">
    <property type="entry name" value="HAD_Pase"/>
    <property type="match status" value="1"/>
</dbReference>
<sequence length="271" mass="30228">MKYKIIACDMDETLLSSDATICQRNIEAITAAIAKGVKFVPCTGRGFRSIEGVLRTLGLYDQADQYVIGFNGAHITENKGSRSLFWNPIPFDLADRIFRRCCAYGQCMHIYTRDVVYITNITPDEEAFLHGRMGYVPVEAENLDFIRGKEEVCKLIVTNTDYDYLQRVHAELQPLLGDITVSFSSNRYIEFMHQGVNKGASLHKLADLLGVPYEETLAIGDNINDTDMLKSAGLSVGVHNLNPIIRPYCDVVTDATNDEGAVAEAIEKYVL</sequence>
<dbReference type="InterPro" id="IPR036412">
    <property type="entry name" value="HAD-like_sf"/>
</dbReference>
<evidence type="ECO:0000313" key="2">
    <source>
        <dbReference type="Proteomes" id="UP000238358"/>
    </source>
</evidence>
<dbReference type="GO" id="GO:0000287">
    <property type="term" value="F:magnesium ion binding"/>
    <property type="evidence" value="ECO:0007669"/>
    <property type="project" value="TreeGrafter"/>
</dbReference>
<dbReference type="RefSeq" id="WP_027895616.1">
    <property type="nucleotide sequence ID" value="NZ_CP027569.1"/>
</dbReference>
<name>A0A2S0M931_MEGEL</name>
<evidence type="ECO:0000313" key="1">
    <source>
        <dbReference type="EMBL" id="AVO27956.1"/>
    </source>
</evidence>
<dbReference type="SFLD" id="SFLDS00003">
    <property type="entry name" value="Haloacid_Dehalogenase"/>
    <property type="match status" value="1"/>
</dbReference>
<dbReference type="InterPro" id="IPR023214">
    <property type="entry name" value="HAD_sf"/>
</dbReference>
<dbReference type="GO" id="GO:0016791">
    <property type="term" value="F:phosphatase activity"/>
    <property type="evidence" value="ECO:0007669"/>
    <property type="project" value="UniProtKB-ARBA"/>
</dbReference>
<reference evidence="1 2" key="1">
    <citation type="journal article" date="2018" name="Genome Announc.">
        <title>Complete genomes of two Megasphaera elsdenii strains, NCIMB 702410 and ATCC 25940.</title>
        <authorList>
            <person name="Hatmaker E.A."/>
            <person name="O'Dell K."/>
            <person name="Riley L.A."/>
            <person name="Klingeman D.M."/>
            <person name="Guss A.M."/>
        </authorList>
    </citation>
    <scope>NUCLEOTIDE SEQUENCE [LARGE SCALE GENOMIC DNA]</scope>
    <source>
        <strain evidence="1 2">NCIMB702410</strain>
    </source>
</reference>
<dbReference type="InterPro" id="IPR000150">
    <property type="entry name" value="Cof"/>
</dbReference>
<dbReference type="Pfam" id="PF08282">
    <property type="entry name" value="Hydrolase_3"/>
    <property type="match status" value="1"/>
</dbReference>
<organism evidence="1 2">
    <name type="scientific">Megasphaera elsdenii</name>
    <dbReference type="NCBI Taxonomy" id="907"/>
    <lineage>
        <taxon>Bacteria</taxon>
        <taxon>Bacillati</taxon>
        <taxon>Bacillota</taxon>
        <taxon>Negativicutes</taxon>
        <taxon>Veillonellales</taxon>
        <taxon>Veillonellaceae</taxon>
        <taxon>Megasphaera</taxon>
    </lineage>
</organism>
<dbReference type="OrthoDB" id="9781413at2"/>
<protein>
    <submittedName>
        <fullName evidence="1">Cof-type HAD-IIB family hydrolase</fullName>
    </submittedName>
</protein>
<dbReference type="Gene3D" id="3.30.1240.10">
    <property type="match status" value="1"/>
</dbReference>
<dbReference type="GO" id="GO:0005829">
    <property type="term" value="C:cytosol"/>
    <property type="evidence" value="ECO:0007669"/>
    <property type="project" value="TreeGrafter"/>
</dbReference>
<dbReference type="EMBL" id="CP027569">
    <property type="protein sequence ID" value="AVO27956.1"/>
    <property type="molecule type" value="Genomic_DNA"/>
</dbReference>